<dbReference type="InterPro" id="IPR005467">
    <property type="entry name" value="His_kinase_dom"/>
</dbReference>
<proteinExistence type="predicted"/>
<dbReference type="InterPro" id="IPR003661">
    <property type="entry name" value="HisK_dim/P_dom"/>
</dbReference>
<dbReference type="GO" id="GO:0004721">
    <property type="term" value="F:phosphoprotein phosphatase activity"/>
    <property type="evidence" value="ECO:0007669"/>
    <property type="project" value="UniProtKB-KW"/>
</dbReference>
<dbReference type="PRINTS" id="PR00344">
    <property type="entry name" value="BCTRLSENSOR"/>
</dbReference>
<keyword evidence="22" id="KW-0472">Membrane</keyword>
<evidence type="ECO:0000256" key="5">
    <source>
        <dbReference type="ARBA" id="ARBA00012438"/>
    </source>
</evidence>
<evidence type="ECO:0000256" key="16">
    <source>
        <dbReference type="ARBA" id="ARBA00023016"/>
    </source>
</evidence>
<feature type="domain" description="HAMP" evidence="24">
    <location>
        <begin position="250"/>
        <end position="302"/>
    </location>
</feature>
<comment type="cofactor">
    <cofactor evidence="3">
        <name>Mg(2+)</name>
        <dbReference type="ChEBI" id="CHEBI:18420"/>
    </cofactor>
</comment>
<keyword evidence="10 25" id="KW-0418">Kinase</keyword>
<reference evidence="26" key="1">
    <citation type="submission" date="2018-05" db="EMBL/GenBank/DDBJ databases">
        <authorList>
            <person name="Li Y."/>
        </authorList>
    </citation>
    <scope>NUCLEOTIDE SEQUENCE [LARGE SCALE GENOMIC DNA]</scope>
    <source>
        <strain evidence="26">3d-2-2</strain>
    </source>
</reference>
<keyword evidence="12" id="KW-0067">ATP-binding</keyword>
<evidence type="ECO:0000256" key="2">
    <source>
        <dbReference type="ARBA" id="ARBA00001936"/>
    </source>
</evidence>
<evidence type="ECO:0000259" key="23">
    <source>
        <dbReference type="PROSITE" id="PS50109"/>
    </source>
</evidence>
<keyword evidence="13" id="KW-0460">Magnesium</keyword>
<keyword evidence="6" id="KW-1003">Cell membrane</keyword>
<dbReference type="CDD" id="cd00082">
    <property type="entry name" value="HisKA"/>
    <property type="match status" value="1"/>
</dbReference>
<evidence type="ECO:0000256" key="10">
    <source>
        <dbReference type="ARBA" id="ARBA00022777"/>
    </source>
</evidence>
<keyword evidence="11" id="KW-0378">Hydrolase</keyword>
<dbReference type="CDD" id="cd06225">
    <property type="entry name" value="HAMP"/>
    <property type="match status" value="1"/>
</dbReference>
<dbReference type="GO" id="GO:0005886">
    <property type="term" value="C:plasma membrane"/>
    <property type="evidence" value="ECO:0007669"/>
    <property type="project" value="UniProtKB-SubCell"/>
</dbReference>
<dbReference type="SUPFAM" id="SSF47384">
    <property type="entry name" value="Homodimeric domain of signal transducing histidine kinase"/>
    <property type="match status" value="1"/>
</dbReference>
<feature type="region of interest" description="Disordered" evidence="21">
    <location>
        <begin position="1"/>
        <end position="28"/>
    </location>
</feature>
<dbReference type="GO" id="GO:0000155">
    <property type="term" value="F:phosphorelay sensor kinase activity"/>
    <property type="evidence" value="ECO:0007669"/>
    <property type="project" value="InterPro"/>
</dbReference>
<evidence type="ECO:0000256" key="22">
    <source>
        <dbReference type="SAM" id="Phobius"/>
    </source>
</evidence>
<evidence type="ECO:0000256" key="3">
    <source>
        <dbReference type="ARBA" id="ARBA00001946"/>
    </source>
</evidence>
<evidence type="ECO:0000256" key="12">
    <source>
        <dbReference type="ARBA" id="ARBA00022840"/>
    </source>
</evidence>
<dbReference type="Pfam" id="PF00672">
    <property type="entry name" value="HAMP"/>
    <property type="match status" value="1"/>
</dbReference>
<dbReference type="Gene3D" id="3.30.565.10">
    <property type="entry name" value="Histidine kinase-like ATPase, C-terminal domain"/>
    <property type="match status" value="1"/>
</dbReference>
<dbReference type="Pfam" id="PF02518">
    <property type="entry name" value="HATPase_c"/>
    <property type="match status" value="1"/>
</dbReference>
<comment type="subcellular location">
    <subcellularLocation>
        <location evidence="4">Cell membrane</location>
        <topology evidence="4">Multi-pass membrane protein</topology>
    </subcellularLocation>
</comment>
<dbReference type="InterPro" id="IPR003594">
    <property type="entry name" value="HATPase_dom"/>
</dbReference>
<keyword evidence="7" id="KW-0597">Phosphoprotein</keyword>
<protein>
    <recommendedName>
        <fullName evidence="19">Signal transduction histidine-protein kinase/phosphatase MprB</fullName>
        <ecNumber evidence="5">2.7.13.3</ecNumber>
    </recommendedName>
    <alternativeName>
        <fullName evidence="20">Mycobacterial persistence regulator B</fullName>
    </alternativeName>
</protein>
<dbReference type="EC" id="2.7.13.3" evidence="5"/>
<gene>
    <name evidence="25" type="ORF">DD235_08520</name>
</gene>
<evidence type="ECO:0000256" key="17">
    <source>
        <dbReference type="ARBA" id="ARBA00023026"/>
    </source>
</evidence>
<dbReference type="InterPro" id="IPR050980">
    <property type="entry name" value="2C_sensor_his_kinase"/>
</dbReference>
<dbReference type="AlphaFoldDB" id="A0A2V1K3L9"/>
<evidence type="ECO:0000313" key="25">
    <source>
        <dbReference type="EMBL" id="PWF23038.1"/>
    </source>
</evidence>
<evidence type="ECO:0000256" key="6">
    <source>
        <dbReference type="ARBA" id="ARBA00022475"/>
    </source>
</evidence>
<dbReference type="InterPro" id="IPR036890">
    <property type="entry name" value="HATPase_C_sf"/>
</dbReference>
<dbReference type="Pfam" id="PF00512">
    <property type="entry name" value="HisKA"/>
    <property type="match status" value="1"/>
</dbReference>
<comment type="cofactor">
    <cofactor evidence="2">
        <name>Mn(2+)</name>
        <dbReference type="ChEBI" id="CHEBI:29035"/>
    </cofactor>
</comment>
<evidence type="ECO:0000256" key="18">
    <source>
        <dbReference type="ARBA" id="ARBA00023211"/>
    </source>
</evidence>
<evidence type="ECO:0000256" key="14">
    <source>
        <dbReference type="ARBA" id="ARBA00022912"/>
    </source>
</evidence>
<keyword evidence="15" id="KW-0902">Two-component regulatory system</keyword>
<dbReference type="Gene3D" id="6.10.340.10">
    <property type="match status" value="1"/>
</dbReference>
<keyword evidence="9" id="KW-0547">Nucleotide-binding</keyword>
<feature type="compositionally biased region" description="Low complexity" evidence="21">
    <location>
        <begin position="17"/>
        <end position="28"/>
    </location>
</feature>
<keyword evidence="17" id="KW-0843">Virulence</keyword>
<dbReference type="SMART" id="SM00388">
    <property type="entry name" value="HisKA"/>
    <property type="match status" value="1"/>
</dbReference>
<evidence type="ECO:0000256" key="20">
    <source>
        <dbReference type="ARBA" id="ARBA00041776"/>
    </source>
</evidence>
<organism evidence="25 26">
    <name type="scientific">Corticimicrobacter populi</name>
    <dbReference type="NCBI Taxonomy" id="2175229"/>
    <lineage>
        <taxon>Bacteria</taxon>
        <taxon>Pseudomonadati</taxon>
        <taxon>Pseudomonadota</taxon>
        <taxon>Betaproteobacteria</taxon>
        <taxon>Burkholderiales</taxon>
        <taxon>Alcaligenaceae</taxon>
        <taxon>Corticimicrobacter</taxon>
    </lineage>
</organism>
<evidence type="ECO:0000313" key="26">
    <source>
        <dbReference type="Proteomes" id="UP000245212"/>
    </source>
</evidence>
<dbReference type="InterPro" id="IPR003660">
    <property type="entry name" value="HAMP_dom"/>
</dbReference>
<evidence type="ECO:0000259" key="24">
    <source>
        <dbReference type="PROSITE" id="PS50885"/>
    </source>
</evidence>
<dbReference type="EMBL" id="QETA01000003">
    <property type="protein sequence ID" value="PWF23038.1"/>
    <property type="molecule type" value="Genomic_DNA"/>
</dbReference>
<keyword evidence="26" id="KW-1185">Reference proteome</keyword>
<dbReference type="Proteomes" id="UP000245212">
    <property type="component" value="Unassembled WGS sequence"/>
</dbReference>
<evidence type="ECO:0000256" key="13">
    <source>
        <dbReference type="ARBA" id="ARBA00022842"/>
    </source>
</evidence>
<comment type="catalytic activity">
    <reaction evidence="1">
        <text>ATP + protein L-histidine = ADP + protein N-phospho-L-histidine.</text>
        <dbReference type="EC" id="2.7.13.3"/>
    </reaction>
</comment>
<dbReference type="SUPFAM" id="SSF158472">
    <property type="entry name" value="HAMP domain-like"/>
    <property type="match status" value="1"/>
</dbReference>
<evidence type="ECO:0000256" key="19">
    <source>
        <dbReference type="ARBA" id="ARBA00040454"/>
    </source>
</evidence>
<feature type="domain" description="Histidine kinase" evidence="23">
    <location>
        <begin position="310"/>
        <end position="525"/>
    </location>
</feature>
<evidence type="ECO:0000256" key="7">
    <source>
        <dbReference type="ARBA" id="ARBA00022553"/>
    </source>
</evidence>
<dbReference type="SMART" id="SM00304">
    <property type="entry name" value="HAMP"/>
    <property type="match status" value="1"/>
</dbReference>
<evidence type="ECO:0000256" key="9">
    <source>
        <dbReference type="ARBA" id="ARBA00022741"/>
    </source>
</evidence>
<keyword evidence="16" id="KW-0346">Stress response</keyword>
<feature type="compositionally biased region" description="Basic residues" evidence="21">
    <location>
        <begin position="1"/>
        <end position="10"/>
    </location>
</feature>
<dbReference type="PANTHER" id="PTHR44936:SF9">
    <property type="entry name" value="SENSOR PROTEIN CREC"/>
    <property type="match status" value="1"/>
</dbReference>
<feature type="transmembrane region" description="Helical" evidence="22">
    <location>
        <begin position="63"/>
        <end position="86"/>
    </location>
</feature>
<evidence type="ECO:0000256" key="4">
    <source>
        <dbReference type="ARBA" id="ARBA00004651"/>
    </source>
</evidence>
<keyword evidence="18" id="KW-0464">Manganese</keyword>
<dbReference type="Gene3D" id="1.10.287.130">
    <property type="match status" value="1"/>
</dbReference>
<evidence type="ECO:0000256" key="1">
    <source>
        <dbReference type="ARBA" id="ARBA00000085"/>
    </source>
</evidence>
<keyword evidence="14" id="KW-0904">Protein phosphatase</keyword>
<dbReference type="SUPFAM" id="SSF55874">
    <property type="entry name" value="ATPase domain of HSP90 chaperone/DNA topoisomerase II/histidine kinase"/>
    <property type="match status" value="1"/>
</dbReference>
<evidence type="ECO:0000256" key="15">
    <source>
        <dbReference type="ARBA" id="ARBA00023012"/>
    </source>
</evidence>
<dbReference type="InterPro" id="IPR036097">
    <property type="entry name" value="HisK_dim/P_sf"/>
</dbReference>
<evidence type="ECO:0000256" key="21">
    <source>
        <dbReference type="SAM" id="MobiDB-lite"/>
    </source>
</evidence>
<keyword evidence="22" id="KW-0812">Transmembrane</keyword>
<evidence type="ECO:0000256" key="8">
    <source>
        <dbReference type="ARBA" id="ARBA00022679"/>
    </source>
</evidence>
<dbReference type="PROSITE" id="PS50109">
    <property type="entry name" value="HIS_KIN"/>
    <property type="match status" value="1"/>
</dbReference>
<comment type="caution">
    <text evidence="25">The sequence shown here is derived from an EMBL/GenBank/DDBJ whole genome shotgun (WGS) entry which is preliminary data.</text>
</comment>
<dbReference type="PANTHER" id="PTHR44936">
    <property type="entry name" value="SENSOR PROTEIN CREC"/>
    <property type="match status" value="1"/>
</dbReference>
<keyword evidence="22" id="KW-1133">Transmembrane helix</keyword>
<accession>A0A2V1K3L9</accession>
<dbReference type="GO" id="GO:0005524">
    <property type="term" value="F:ATP binding"/>
    <property type="evidence" value="ECO:0007669"/>
    <property type="project" value="UniProtKB-KW"/>
</dbReference>
<dbReference type="PROSITE" id="PS50885">
    <property type="entry name" value="HAMP"/>
    <property type="match status" value="1"/>
</dbReference>
<dbReference type="SMART" id="SM00387">
    <property type="entry name" value="HATPase_c"/>
    <property type="match status" value="1"/>
</dbReference>
<evidence type="ECO:0000256" key="11">
    <source>
        <dbReference type="ARBA" id="ARBA00022801"/>
    </source>
</evidence>
<feature type="transmembrane region" description="Helical" evidence="22">
    <location>
        <begin position="229"/>
        <end position="248"/>
    </location>
</feature>
<dbReference type="InterPro" id="IPR004358">
    <property type="entry name" value="Sig_transdc_His_kin-like_C"/>
</dbReference>
<name>A0A2V1K3L9_9BURK</name>
<sequence length="529" mass="58664">MATVRARRQPNGRLTPASSSRSISTTASSHCWRNLENLMEKPGRPMSAMHNVGMKLRLPRPGIAAKLFIAIFGVCLTIAMVMGLAVHTSFEQGFKGFIAEREVQRAQSLANVVSEYYREHGDWAPLARDSRRWWRILRTVSIEEYAAGGGHRPPLRGPHQEYAPPPPFYLTDTSGHPIAGAPEDIPADPKAPRFAVELDGRTIGWLVRLPPAPMPDQLETRFRSQQLQAGWTIIGFSALLAALVSYLLTRMLLLPIRRLGEATRELAGGHFETRVAIKRHDELGQLASDFNFLAHALEQNERSRRDMIADISHDLRTPLAILRGELEAIQDGVRPLTPTTLQSLQSEVLHLQQLIDDLHELSLADVGALRYRMTRIDLAGLLRHTGQAWQEALQQAGIELQLNLPSQPALIQADPQRLTQLFNNLFDNSRRYTHAGGLLRITLTTPADAIRIDFDDTPPGVATEQLPRIFDRLFRAESARSRGQGGSGLGLALALRIAQAHDATISAMPSDLGGIRIRLDFPQTGAHTE</sequence>
<keyword evidence="8" id="KW-0808">Transferase</keyword>